<protein>
    <recommendedName>
        <fullName evidence="3">NADAR domain-containing protein</fullName>
    </recommendedName>
</protein>
<reference evidence="4" key="1">
    <citation type="journal article" date="2012" name="Science">
        <title>Fermentation, hydrogen, and sulfur metabolism in multiple uncultivated bacterial phyla.</title>
        <authorList>
            <person name="Wrighton K.C."/>
            <person name="Thomas B.C."/>
            <person name="Sharon I."/>
            <person name="Miller C.S."/>
            <person name="Castelle C.J."/>
            <person name="VerBerkmoes N.C."/>
            <person name="Wilkins M.J."/>
            <person name="Hettich R.L."/>
            <person name="Lipton M.S."/>
            <person name="Williams K.H."/>
            <person name="Long P.E."/>
            <person name="Banfield J.F."/>
        </authorList>
    </citation>
    <scope>NUCLEOTIDE SEQUENCE [LARGE SCALE GENOMIC DNA]</scope>
</reference>
<evidence type="ECO:0000256" key="1">
    <source>
        <dbReference type="ARBA" id="ARBA00000022"/>
    </source>
</evidence>
<dbReference type="InterPro" id="IPR012816">
    <property type="entry name" value="NADAR"/>
</dbReference>
<dbReference type="Gene3D" id="1.10.357.40">
    <property type="entry name" value="YbiA-like"/>
    <property type="match status" value="1"/>
</dbReference>
<evidence type="ECO:0000259" key="3">
    <source>
        <dbReference type="Pfam" id="PF08719"/>
    </source>
</evidence>
<dbReference type="AlphaFoldDB" id="K2F9H2"/>
<gene>
    <name evidence="4" type="ORF">ACD_3C00154G0009</name>
</gene>
<sequence length="272" mass="33577">MQNKVLDSDQKTLNPIFNLNDSNSWHNVLLQSKYLNRVNDIMDWRTIDAVAEENKYEFFWKEGDICSQWYKSDFLCDWINFKVHDNSFHTQFRDILDDKLIEYFTGCVKDKIRGREDFKEEDIERLNFDFYDWKDIKFTCAEQFMMFCKALLFWDAFIAFQIMLTNDPKEIKRLWREIAWFDEEIWKENRENIVFVWNSNKFLQNPDLLKYLLKTEWKELVEASPFDKIWWIWLEKEDKRANDKSEWLWLNLLWGVITSLRDIFLKIIIWSR</sequence>
<comment type="caution">
    <text evidence="4">The sequence shown here is derived from an EMBL/GenBank/DDBJ whole genome shotgun (WGS) entry which is preliminary data.</text>
</comment>
<organism evidence="4">
    <name type="scientific">uncultured bacterium</name>
    <name type="common">gcode 4</name>
    <dbReference type="NCBI Taxonomy" id="1234023"/>
    <lineage>
        <taxon>Bacteria</taxon>
        <taxon>environmental samples</taxon>
    </lineage>
</organism>
<dbReference type="SUPFAM" id="SSF143990">
    <property type="entry name" value="YbiA-like"/>
    <property type="match status" value="1"/>
</dbReference>
<dbReference type="CDD" id="cd15457">
    <property type="entry name" value="NADAR"/>
    <property type="match status" value="1"/>
</dbReference>
<comment type="catalytic activity">
    <reaction evidence="2">
        <text>2,5-diamino-6-hydroxy-4-(5-phosphoribosylamino)-pyrimidine + H2O = 2,5,6-triamino-4-hydroxypyrimidine + D-ribose 5-phosphate</text>
        <dbReference type="Rhea" id="RHEA:23436"/>
        <dbReference type="ChEBI" id="CHEBI:15377"/>
        <dbReference type="ChEBI" id="CHEBI:58614"/>
        <dbReference type="ChEBI" id="CHEBI:78346"/>
        <dbReference type="ChEBI" id="CHEBI:137796"/>
    </reaction>
</comment>
<proteinExistence type="predicted"/>
<comment type="catalytic activity">
    <reaction evidence="1">
        <text>5-amino-6-(5-phospho-D-ribosylamino)uracil + H2O = 5,6-diaminouracil + D-ribose 5-phosphate</text>
        <dbReference type="Rhea" id="RHEA:55020"/>
        <dbReference type="ChEBI" id="CHEBI:15377"/>
        <dbReference type="ChEBI" id="CHEBI:46252"/>
        <dbReference type="ChEBI" id="CHEBI:58453"/>
        <dbReference type="ChEBI" id="CHEBI:78346"/>
    </reaction>
</comment>
<dbReference type="InterPro" id="IPR037238">
    <property type="entry name" value="YbiA-like_sf"/>
</dbReference>
<dbReference type="Pfam" id="PF08719">
    <property type="entry name" value="NADAR"/>
    <property type="match status" value="1"/>
</dbReference>
<dbReference type="EMBL" id="AMFJ01000428">
    <property type="protein sequence ID" value="EKE27766.1"/>
    <property type="molecule type" value="Genomic_DNA"/>
</dbReference>
<dbReference type="NCBIfam" id="TIGR02464">
    <property type="entry name" value="ribofla_fusion"/>
    <property type="match status" value="1"/>
</dbReference>
<evidence type="ECO:0000256" key="2">
    <source>
        <dbReference type="ARBA" id="ARBA00000751"/>
    </source>
</evidence>
<feature type="domain" description="NADAR" evidence="3">
    <location>
        <begin position="59"/>
        <end position="262"/>
    </location>
</feature>
<name>K2F9H2_9BACT</name>
<evidence type="ECO:0000313" key="4">
    <source>
        <dbReference type="EMBL" id="EKE27766.1"/>
    </source>
</evidence>
<accession>K2F9H2</accession>